<dbReference type="InterPro" id="IPR010540">
    <property type="entry name" value="CmpB_TMEM229"/>
</dbReference>
<dbReference type="AlphaFoldDB" id="A0A939DBQ2"/>
<feature type="transmembrane region" description="Helical" evidence="1">
    <location>
        <begin position="109"/>
        <end position="135"/>
    </location>
</feature>
<feature type="transmembrane region" description="Helical" evidence="1">
    <location>
        <begin position="44"/>
        <end position="62"/>
    </location>
</feature>
<name>A0A939DBQ2_CLOAM</name>
<accession>A0A939DBQ2</accession>
<keyword evidence="1" id="KW-1133">Transmembrane helix</keyword>
<keyword evidence="1" id="KW-0472">Membrane</keyword>
<evidence type="ECO:0000256" key="1">
    <source>
        <dbReference type="SAM" id="Phobius"/>
    </source>
</evidence>
<gene>
    <name evidence="2" type="ORF">JYB65_13385</name>
</gene>
<evidence type="ECO:0000313" key="3">
    <source>
        <dbReference type="Proteomes" id="UP000664545"/>
    </source>
</evidence>
<dbReference type="EMBL" id="JAFJZZ010000008">
    <property type="protein sequence ID" value="MBN7774353.1"/>
    <property type="molecule type" value="Genomic_DNA"/>
</dbReference>
<proteinExistence type="predicted"/>
<feature type="transmembrane region" description="Helical" evidence="1">
    <location>
        <begin position="74"/>
        <end position="97"/>
    </location>
</feature>
<comment type="caution">
    <text evidence="2">The sequence shown here is derived from an EMBL/GenBank/DDBJ whole genome shotgun (WGS) entry which is preliminary data.</text>
</comment>
<keyword evidence="3" id="KW-1185">Reference proteome</keyword>
<evidence type="ECO:0008006" key="4">
    <source>
        <dbReference type="Google" id="ProtNLM"/>
    </source>
</evidence>
<sequence length="139" mass="15649">MEAKKHVNLEKFFVENPWSSFVIFCIGAIGYGTIEILFRGYTHWSMILTGGACLLTLHILDIRYDHAPLVLKAIGGALIITAYEFAVGIIVNLLFHFNVWDYSAQPLDVLGQICALFTFLWFLLCLALLASVRVLNKII</sequence>
<protein>
    <recommendedName>
        <fullName evidence="4">ABC-transporter type IV</fullName>
    </recommendedName>
</protein>
<feature type="transmembrane region" description="Helical" evidence="1">
    <location>
        <begin position="21"/>
        <end position="38"/>
    </location>
</feature>
<dbReference type="Proteomes" id="UP000664545">
    <property type="component" value="Unassembled WGS sequence"/>
</dbReference>
<reference evidence="2" key="1">
    <citation type="submission" date="2021-02" db="EMBL/GenBank/DDBJ databases">
        <title>Abyssanaerobacter marinus gen.nov., sp., nov, anaerobic bacterium isolated from the Onnuri vent field of Indian Ocean and suggestion of Mogibacteriaceae fam. nov., and proposal of reclassification of ambiguous this family's genus member.</title>
        <authorList>
            <person name="Kim Y.J."/>
            <person name="Yang J.-A."/>
        </authorList>
    </citation>
    <scope>NUCLEOTIDE SEQUENCE</scope>
    <source>
        <strain evidence="2">DSM 2634</strain>
    </source>
</reference>
<dbReference type="Pfam" id="PF06541">
    <property type="entry name" value="ABC_trans_CmpB"/>
    <property type="match status" value="1"/>
</dbReference>
<organism evidence="2 3">
    <name type="scientific">Clostridium aminobutyricum</name>
    <dbReference type="NCBI Taxonomy" id="33953"/>
    <lineage>
        <taxon>Bacteria</taxon>
        <taxon>Bacillati</taxon>
        <taxon>Bacillota</taxon>
        <taxon>Clostridia</taxon>
        <taxon>Eubacteriales</taxon>
        <taxon>Clostridiaceae</taxon>
        <taxon>Clostridium</taxon>
    </lineage>
</organism>
<evidence type="ECO:0000313" key="2">
    <source>
        <dbReference type="EMBL" id="MBN7774353.1"/>
    </source>
</evidence>
<keyword evidence="1" id="KW-0812">Transmembrane</keyword>